<dbReference type="GO" id="GO:0005886">
    <property type="term" value="C:plasma membrane"/>
    <property type="evidence" value="ECO:0007669"/>
    <property type="project" value="UniProtKB-SubCell"/>
</dbReference>
<evidence type="ECO:0000256" key="8">
    <source>
        <dbReference type="ARBA" id="ARBA00023065"/>
    </source>
</evidence>
<keyword evidence="6 15" id="KW-0375">Hydrogen ion transport</keyword>
<evidence type="ECO:0000256" key="11">
    <source>
        <dbReference type="ARBA" id="ARBA00025198"/>
    </source>
</evidence>
<evidence type="ECO:0000256" key="17">
    <source>
        <dbReference type="SAM" id="Coils"/>
    </source>
</evidence>
<evidence type="ECO:0000256" key="10">
    <source>
        <dbReference type="ARBA" id="ARBA00023310"/>
    </source>
</evidence>
<evidence type="ECO:0000313" key="18">
    <source>
        <dbReference type="EMBL" id="TGL61283.1"/>
    </source>
</evidence>
<evidence type="ECO:0000256" key="1">
    <source>
        <dbReference type="ARBA" id="ARBA00005513"/>
    </source>
</evidence>
<sequence length="174" mass="19834">MVLLPASGFNLLKVNPGLVVWTLVTFSIVVLVLKKFAWDKILHALEERSSGIQGDIDKAEALRKEAEKSHKDYQEKLRGAIDEAHKIIEEAKRDAGVLRQKMMEDTNNDIKHSKEQAVREIELAKGKALSEMQHQIVEMSVLIASEILEKQLKKEDYSSFIEKEISKLEKLKVK</sequence>
<dbReference type="InterPro" id="IPR005864">
    <property type="entry name" value="ATP_synth_F0_bsu_bac"/>
</dbReference>
<feature type="transmembrane region" description="Helical" evidence="15">
    <location>
        <begin position="14"/>
        <end position="33"/>
    </location>
</feature>
<evidence type="ECO:0000256" key="5">
    <source>
        <dbReference type="ARBA" id="ARBA00022692"/>
    </source>
</evidence>
<dbReference type="Proteomes" id="UP000297693">
    <property type="component" value="Unassembled WGS sequence"/>
</dbReference>
<dbReference type="InterPro" id="IPR002146">
    <property type="entry name" value="ATP_synth_b/b'su_bac/chlpt"/>
</dbReference>
<evidence type="ECO:0000256" key="16">
    <source>
        <dbReference type="RuleBase" id="RU003848"/>
    </source>
</evidence>
<dbReference type="NCBIfam" id="TIGR01144">
    <property type="entry name" value="ATP_synt_b"/>
    <property type="match status" value="1"/>
</dbReference>
<comment type="subcellular location">
    <subcellularLocation>
        <location evidence="15">Cell membrane</location>
        <topology evidence="15">Single-pass membrane protein</topology>
    </subcellularLocation>
    <subcellularLocation>
        <location evidence="14">Endomembrane system</location>
        <topology evidence="14">Single-pass membrane protein</topology>
    </subcellularLocation>
</comment>
<keyword evidence="19" id="KW-1185">Reference proteome</keyword>
<comment type="subunit">
    <text evidence="15">F-type ATPases have 2 components, F(1) - the catalytic core - and F(0) - the membrane proton channel. F(1) has five subunits: alpha(3), beta(3), gamma(1), delta(1), epsilon(1). F(0) has three main subunits: a(1), b(2) and c(10-14). The alpha and beta chains form an alternating ring which encloses part of the gamma chain. F(1) is attached to F(0) by a central stalk formed by the gamma and epsilon chains, while a peripheral stalk is formed by the delta and b chains.</text>
</comment>
<dbReference type="GO" id="GO:0046961">
    <property type="term" value="F:proton-transporting ATPase activity, rotational mechanism"/>
    <property type="evidence" value="ECO:0007669"/>
    <property type="project" value="TreeGrafter"/>
</dbReference>
<evidence type="ECO:0000256" key="3">
    <source>
        <dbReference type="ARBA" id="ARBA00022475"/>
    </source>
</evidence>
<keyword evidence="10 15" id="KW-0066">ATP synthesis</keyword>
<protein>
    <recommendedName>
        <fullName evidence="15">ATP synthase subunit b</fullName>
    </recommendedName>
    <alternativeName>
        <fullName evidence="15">ATP synthase F(0) sector subunit b</fullName>
    </alternativeName>
    <alternativeName>
        <fullName evidence="15">ATPase subunit I</fullName>
    </alternativeName>
    <alternativeName>
        <fullName evidence="15">F-type ATPase subunit b</fullName>
        <shortName evidence="15">F-ATPase subunit b</shortName>
    </alternativeName>
</protein>
<dbReference type="GO" id="GO:0046933">
    <property type="term" value="F:proton-transporting ATP synthase activity, rotational mechanism"/>
    <property type="evidence" value="ECO:0007669"/>
    <property type="project" value="UniProtKB-UniRule"/>
</dbReference>
<evidence type="ECO:0000256" key="7">
    <source>
        <dbReference type="ARBA" id="ARBA00022989"/>
    </source>
</evidence>
<dbReference type="EMBL" id="RQGD01000020">
    <property type="protein sequence ID" value="TGL61283.1"/>
    <property type="molecule type" value="Genomic_DNA"/>
</dbReference>
<keyword evidence="2 15" id="KW-0813">Transport</keyword>
<dbReference type="GO" id="GO:0012505">
    <property type="term" value="C:endomembrane system"/>
    <property type="evidence" value="ECO:0007669"/>
    <property type="project" value="UniProtKB-SubCell"/>
</dbReference>
<keyword evidence="4 15" id="KW-0138">CF(0)</keyword>
<keyword evidence="17" id="KW-0175">Coiled coil</keyword>
<evidence type="ECO:0000256" key="13">
    <source>
        <dbReference type="ARBA" id="ARBA00026054"/>
    </source>
</evidence>
<comment type="subunit">
    <text evidence="13">F-type ATPases have 2 components, F(1) - the catalytic core - and F(0) - the membrane proton channel. F(1) has five subunits: alpha(3), beta(3), gamma(1), delta(1), epsilon(1). F(0) has four main subunits: a(1), b(2) and c(10-14). The alpha and beta chains form an alternating ring which encloses part of the gamma chain. F(1) is attached to F(0) by a central stalk formed by the gamma and epsilon chains, while a peripheral stalk is formed by the delta and b chains.</text>
</comment>
<dbReference type="Pfam" id="PF00430">
    <property type="entry name" value="ATP-synt_B"/>
    <property type="match status" value="1"/>
</dbReference>
<dbReference type="PANTHER" id="PTHR33445:SF1">
    <property type="entry name" value="ATP SYNTHASE SUBUNIT B"/>
    <property type="match status" value="1"/>
</dbReference>
<evidence type="ECO:0000256" key="9">
    <source>
        <dbReference type="ARBA" id="ARBA00023136"/>
    </source>
</evidence>
<evidence type="ECO:0000313" key="19">
    <source>
        <dbReference type="Proteomes" id="UP000297693"/>
    </source>
</evidence>
<gene>
    <name evidence="15" type="primary">atpF</name>
    <name evidence="18" type="ORF">EHQ58_05770</name>
</gene>
<dbReference type="NCBIfam" id="NF009991">
    <property type="entry name" value="PRK13460.1"/>
    <property type="match status" value="1"/>
</dbReference>
<name>A0A4R9K533_9LEPT</name>
<dbReference type="OrthoDB" id="308784at2"/>
<comment type="function">
    <text evidence="12">Component of the F(0) channel, it forms part of the peripheral stalk, linking F(1) to F(0). The b'-subunit is a diverged and duplicated form of b found in plants and photosynthetic bacteria.</text>
</comment>
<keyword evidence="3 15" id="KW-1003">Cell membrane</keyword>
<feature type="coiled-coil region" evidence="17">
    <location>
        <begin position="56"/>
        <end position="108"/>
    </location>
</feature>
<dbReference type="CDD" id="cd06503">
    <property type="entry name" value="ATP-synt_Fo_b"/>
    <property type="match status" value="1"/>
</dbReference>
<proteinExistence type="inferred from homology"/>
<evidence type="ECO:0000256" key="6">
    <source>
        <dbReference type="ARBA" id="ARBA00022781"/>
    </source>
</evidence>
<organism evidence="18 19">
    <name type="scientific">Leptospira ognonensis</name>
    <dbReference type="NCBI Taxonomy" id="2484945"/>
    <lineage>
        <taxon>Bacteria</taxon>
        <taxon>Pseudomonadati</taxon>
        <taxon>Spirochaetota</taxon>
        <taxon>Spirochaetia</taxon>
        <taxon>Leptospirales</taxon>
        <taxon>Leptospiraceae</taxon>
        <taxon>Leptospira</taxon>
    </lineage>
</organism>
<comment type="caution">
    <text evidence="18">The sequence shown here is derived from an EMBL/GenBank/DDBJ whole genome shotgun (WGS) entry which is preliminary data.</text>
</comment>
<dbReference type="RefSeq" id="WP_135622923.1">
    <property type="nucleotide sequence ID" value="NZ_RQGD01000020.1"/>
</dbReference>
<evidence type="ECO:0000256" key="15">
    <source>
        <dbReference type="HAMAP-Rule" id="MF_01398"/>
    </source>
</evidence>
<keyword evidence="9 15" id="KW-0472">Membrane</keyword>
<dbReference type="InterPro" id="IPR050059">
    <property type="entry name" value="ATP_synthase_B_chain"/>
</dbReference>
<keyword evidence="7 15" id="KW-1133">Transmembrane helix</keyword>
<evidence type="ECO:0000256" key="4">
    <source>
        <dbReference type="ARBA" id="ARBA00022547"/>
    </source>
</evidence>
<dbReference type="HAMAP" id="MF_01398">
    <property type="entry name" value="ATP_synth_b_bprime"/>
    <property type="match status" value="1"/>
</dbReference>
<dbReference type="PANTHER" id="PTHR33445">
    <property type="entry name" value="ATP SYNTHASE SUBUNIT B', CHLOROPLASTIC"/>
    <property type="match status" value="1"/>
</dbReference>
<keyword evidence="5 15" id="KW-0812">Transmembrane</keyword>
<dbReference type="AlphaFoldDB" id="A0A4R9K533"/>
<evidence type="ECO:0000256" key="14">
    <source>
        <dbReference type="ARBA" id="ARBA00037847"/>
    </source>
</evidence>
<dbReference type="Gene3D" id="6.10.250.1580">
    <property type="match status" value="1"/>
</dbReference>
<dbReference type="GO" id="GO:0045259">
    <property type="term" value="C:proton-transporting ATP synthase complex"/>
    <property type="evidence" value="ECO:0007669"/>
    <property type="project" value="UniProtKB-KW"/>
</dbReference>
<evidence type="ECO:0000256" key="2">
    <source>
        <dbReference type="ARBA" id="ARBA00022448"/>
    </source>
</evidence>
<comment type="function">
    <text evidence="11 15">F(1)F(0) ATP synthase produces ATP from ADP in the presence of a proton or sodium gradient. F-type ATPases consist of two structural domains, F(1) containing the extramembraneous catalytic core and F(0) containing the membrane proton channel, linked together by a central stalk and a peripheral stalk. During catalysis, ATP synthesis in the catalytic domain of F(1) is coupled via a rotary mechanism of the central stalk subunits to proton translocation.</text>
</comment>
<accession>A0A4R9K533</accession>
<reference evidence="18" key="1">
    <citation type="journal article" date="2019" name="PLoS Negl. Trop. Dis.">
        <title>Revisiting the worldwide diversity of Leptospira species in the environment.</title>
        <authorList>
            <person name="Vincent A.T."/>
            <person name="Schiettekatte O."/>
            <person name="Bourhy P."/>
            <person name="Veyrier F.J."/>
            <person name="Picardeau M."/>
        </authorList>
    </citation>
    <scope>NUCLEOTIDE SEQUENCE [LARGE SCALE GENOMIC DNA]</scope>
    <source>
        <strain evidence="18">201702476</strain>
    </source>
</reference>
<keyword evidence="8 15" id="KW-0406">Ion transport</keyword>
<comment type="similarity">
    <text evidence="1 15 16">Belongs to the ATPase B chain family.</text>
</comment>
<evidence type="ECO:0000256" key="12">
    <source>
        <dbReference type="ARBA" id="ARBA00025614"/>
    </source>
</evidence>